<name>A0A8J6PGP3_9FLAO</name>
<dbReference type="EMBL" id="JACVEL010000001">
    <property type="protein sequence ID" value="MBC9810979.1"/>
    <property type="molecule type" value="Genomic_DNA"/>
</dbReference>
<accession>A0A8J6PGP3</accession>
<evidence type="ECO:0000313" key="3">
    <source>
        <dbReference type="Proteomes" id="UP000652681"/>
    </source>
</evidence>
<protein>
    <submittedName>
        <fullName evidence="2">Uncharacterized protein</fullName>
    </submittedName>
</protein>
<keyword evidence="1" id="KW-0175">Coiled coil</keyword>
<reference evidence="2" key="1">
    <citation type="submission" date="2020-09" db="EMBL/GenBank/DDBJ databases">
        <title>Taishania pollutisoli gen. nov., sp. nov., Isolated from Tetrabromobisphenol A-Contaminated Soil.</title>
        <authorList>
            <person name="Chen Q."/>
        </authorList>
    </citation>
    <scope>NUCLEOTIDE SEQUENCE</scope>
    <source>
        <strain evidence="2">CZZ-1</strain>
    </source>
</reference>
<dbReference type="Proteomes" id="UP000652681">
    <property type="component" value="Unassembled WGS sequence"/>
</dbReference>
<dbReference type="RefSeq" id="WP_216713229.1">
    <property type="nucleotide sequence ID" value="NZ_JACVEL010000001.1"/>
</dbReference>
<feature type="coiled-coil region" evidence="1">
    <location>
        <begin position="447"/>
        <end position="481"/>
    </location>
</feature>
<keyword evidence="3" id="KW-1185">Reference proteome</keyword>
<dbReference type="AlphaFoldDB" id="A0A8J6PGP3"/>
<evidence type="ECO:0000256" key="1">
    <source>
        <dbReference type="SAM" id="Coils"/>
    </source>
</evidence>
<gene>
    <name evidence="2" type="ORF">H9Y05_00680</name>
</gene>
<organism evidence="2 3">
    <name type="scientific">Taishania pollutisoli</name>
    <dbReference type="NCBI Taxonomy" id="2766479"/>
    <lineage>
        <taxon>Bacteria</taxon>
        <taxon>Pseudomonadati</taxon>
        <taxon>Bacteroidota</taxon>
        <taxon>Flavobacteriia</taxon>
        <taxon>Flavobacteriales</taxon>
        <taxon>Crocinitomicaceae</taxon>
        <taxon>Taishania</taxon>
    </lineage>
</organism>
<evidence type="ECO:0000313" key="2">
    <source>
        <dbReference type="EMBL" id="MBC9810979.1"/>
    </source>
</evidence>
<proteinExistence type="predicted"/>
<comment type="caution">
    <text evidence="2">The sequence shown here is derived from an EMBL/GenBank/DDBJ whole genome shotgun (WGS) entry which is preliminary data.</text>
</comment>
<sequence length="756" mass="86116">MKQIYVLLIIGIAFIQTVFGQQQPLSPVERAYLFHIVKKSPILNDHIGRYFEYRGDEVKFANGNLNYDSIESVIINNPDMLIIREQEIAKSAKGILAEAANKTAIWELNKMLLAKRTKDPVFNTYENRYARFEAILMKHMPPSVLNEDRTAPHPRLDNVLNPGLSLDDKVAQLGSFRGMTDQDELLVIQGISTTINEYIEQRTKEIFTYLGGEYTTFVNVLTAAGDGSLTSGLLDEREKDEKGRWNRGLPKAIGLFPYQVYLTQPTTKKEEPKVEPMRYTITDLTTVGENRATNLHFDVWGYNASKQTTVVIEKNGKSYHLFGSGETRFLSPDSTFSSGTTFQSLINELEFVKIAGLTEKISGKRGYEYWIEYYTQKKKETELKIVKAEKSYSDLGYKPITTSDKPSGKVKKAKKRAIKAGVGADNWDAEPTTYSGKKQKGSGQHTIVSLYQQFDWYKAKIKELEKEKLEAIDLRARYQLKLDGYKQLMGYNWVSHTEKDGLYLFADSATFDMYTQEFQFPASDKSEDFEVRLIAIPESVLSNQADEVMLHLSLIDSKPNYNARLQLQLVDQFESDKYELKGNLLDEKDSISLRQFFEAMLDKEKEFSIIARGQGIGKWNGVQVTKDIAVAEQITYGSAGKEDEAFKRLRFSEVMINIERGIMMEVNSYTDPVKSNFSSPNPAISALKNQYKLSNNDLLSAYRSAAILKKFKEEMSVLAGTYMTREEAKIIIDRFNRQFEKTKITVGHGSIKIAEF</sequence>